<dbReference type="InterPro" id="IPR001810">
    <property type="entry name" value="F-box_dom"/>
</dbReference>
<reference evidence="2" key="1">
    <citation type="submission" date="2023-07" db="EMBL/GenBank/DDBJ databases">
        <title>A chromosome-level genome assembly of Lolium multiflorum.</title>
        <authorList>
            <person name="Chen Y."/>
            <person name="Copetti D."/>
            <person name="Kolliker R."/>
            <person name="Studer B."/>
        </authorList>
    </citation>
    <scope>NUCLEOTIDE SEQUENCE</scope>
    <source>
        <strain evidence="2">02402/16</strain>
        <tissue evidence="2">Leaf</tissue>
    </source>
</reference>
<dbReference type="PANTHER" id="PTHR35828">
    <property type="entry name" value="OS08G0203800 PROTEIN-RELATED"/>
    <property type="match status" value="1"/>
</dbReference>
<dbReference type="AlphaFoldDB" id="A0AAD8X7H6"/>
<keyword evidence="3" id="KW-1185">Reference proteome</keyword>
<evidence type="ECO:0000259" key="1">
    <source>
        <dbReference type="SMART" id="SM00256"/>
    </source>
</evidence>
<dbReference type="Proteomes" id="UP001231189">
    <property type="component" value="Unassembled WGS sequence"/>
</dbReference>
<feature type="domain" description="F-box" evidence="1">
    <location>
        <begin position="12"/>
        <end position="53"/>
    </location>
</feature>
<dbReference type="PANTHER" id="PTHR35828:SF25">
    <property type="entry name" value="OS08G0203800 PROTEIN"/>
    <property type="match status" value="1"/>
</dbReference>
<dbReference type="Gene3D" id="1.20.1280.50">
    <property type="match status" value="1"/>
</dbReference>
<proteinExistence type="predicted"/>
<dbReference type="Pfam" id="PF12937">
    <property type="entry name" value="F-box-like"/>
    <property type="match status" value="1"/>
</dbReference>
<evidence type="ECO:0000313" key="2">
    <source>
        <dbReference type="EMBL" id="KAK1699511.1"/>
    </source>
</evidence>
<dbReference type="SUPFAM" id="SSF81383">
    <property type="entry name" value="F-box domain"/>
    <property type="match status" value="1"/>
</dbReference>
<gene>
    <name evidence="2" type="ORF">QYE76_016208</name>
</gene>
<name>A0AAD8X7H6_LOLMU</name>
<dbReference type="InterPro" id="IPR036047">
    <property type="entry name" value="F-box-like_dom_sf"/>
</dbReference>
<accession>A0AAD8X7H6</accession>
<comment type="caution">
    <text evidence="2">The sequence shown here is derived from an EMBL/GenBank/DDBJ whole genome shotgun (WGS) entry which is preliminary data.</text>
</comment>
<dbReference type="EMBL" id="JAUUTY010000001">
    <property type="protein sequence ID" value="KAK1699511.1"/>
    <property type="molecule type" value="Genomic_DNA"/>
</dbReference>
<organism evidence="2 3">
    <name type="scientific">Lolium multiflorum</name>
    <name type="common">Italian ryegrass</name>
    <name type="synonym">Lolium perenne subsp. multiflorum</name>
    <dbReference type="NCBI Taxonomy" id="4521"/>
    <lineage>
        <taxon>Eukaryota</taxon>
        <taxon>Viridiplantae</taxon>
        <taxon>Streptophyta</taxon>
        <taxon>Embryophyta</taxon>
        <taxon>Tracheophyta</taxon>
        <taxon>Spermatophyta</taxon>
        <taxon>Magnoliopsida</taxon>
        <taxon>Liliopsida</taxon>
        <taxon>Poales</taxon>
        <taxon>Poaceae</taxon>
        <taxon>BOP clade</taxon>
        <taxon>Pooideae</taxon>
        <taxon>Poodae</taxon>
        <taxon>Poeae</taxon>
        <taxon>Poeae Chloroplast Group 2 (Poeae type)</taxon>
        <taxon>Loliodinae</taxon>
        <taxon>Loliinae</taxon>
        <taxon>Lolium</taxon>
    </lineage>
</organism>
<dbReference type="SMART" id="SM00256">
    <property type="entry name" value="FBOX"/>
    <property type="match status" value="1"/>
</dbReference>
<protein>
    <recommendedName>
        <fullName evidence="1">F-box domain-containing protein</fullName>
    </recommendedName>
</protein>
<sequence>MDMEKSAATPPLLEDVLLEILARVTDPIALFRCATVCRQWRALVIDPTFLNRRWPKNAPDRSFLLGFIVVQSPNRLFFLPAPPSQHGPARRFLGSQFPVLLDGGGFFPGHVMVPLTSRHGLLLVHFRPQGFSFSSADPEPNIVKLAVYNMFSGAYRVLPPLECHGFSDIVCSAVLTSADCRRDPQYSAFFFKVIIIGTGEQLYNLYSFSSSEASWSAPVECRNIPKRLSAYKVQMPCGTVVCQGGAHWLFRDTSHLYTLSVSLDTHQVSFLKLPTSISLQNMFGSLQLCAGTHGTLTLLAMCGRRLEIWTKENNEPQTLHDDTRWLWTQVISTLVPSRICPVRWMYMGETIGTSLLLGSQWCTYRIDLETMTLEEETGQFRFLAHGSSAPFEMDWPTFFTSRLNNHMDLV</sequence>
<evidence type="ECO:0000313" key="3">
    <source>
        <dbReference type="Proteomes" id="UP001231189"/>
    </source>
</evidence>